<dbReference type="Pfam" id="PF04004">
    <property type="entry name" value="Leo1"/>
    <property type="match status" value="1"/>
</dbReference>
<feature type="domain" description="Elongation factor 1 beta central acidic region eukaryote" evidence="2">
    <location>
        <begin position="386"/>
        <end position="412"/>
    </location>
</feature>
<dbReference type="GO" id="GO:0016593">
    <property type="term" value="C:Cdc73/Paf1 complex"/>
    <property type="evidence" value="ECO:0007669"/>
    <property type="project" value="InterPro"/>
</dbReference>
<dbReference type="VEuPathDB" id="FungiDB:BCV72DRAFT_308816"/>
<feature type="region of interest" description="Disordered" evidence="1">
    <location>
        <begin position="1"/>
        <end position="92"/>
    </location>
</feature>
<evidence type="ECO:0000259" key="2">
    <source>
        <dbReference type="SMART" id="SM01182"/>
    </source>
</evidence>
<dbReference type="GO" id="GO:0032968">
    <property type="term" value="P:positive regulation of transcription elongation by RNA polymerase II"/>
    <property type="evidence" value="ECO:0007669"/>
    <property type="project" value="TreeGrafter"/>
</dbReference>
<proteinExistence type="predicted"/>
<feature type="compositionally biased region" description="Acidic residues" evidence="1">
    <location>
        <begin position="378"/>
        <end position="396"/>
    </location>
</feature>
<feature type="domain" description="Elongation factor 1 beta central acidic region eukaryote" evidence="2">
    <location>
        <begin position="275"/>
        <end position="300"/>
    </location>
</feature>
<dbReference type="SMART" id="SM01182">
    <property type="entry name" value="EF-1_beta_acid"/>
    <property type="match status" value="5"/>
</dbReference>
<organism evidence="3">
    <name type="scientific">Rhizopus microsporus var. microsporus</name>
    <dbReference type="NCBI Taxonomy" id="86635"/>
    <lineage>
        <taxon>Eukaryota</taxon>
        <taxon>Fungi</taxon>
        <taxon>Fungi incertae sedis</taxon>
        <taxon>Mucoromycota</taxon>
        <taxon>Mucoromycotina</taxon>
        <taxon>Mucoromycetes</taxon>
        <taxon>Mucorales</taxon>
        <taxon>Mucorineae</taxon>
        <taxon>Rhizopodaceae</taxon>
        <taxon>Rhizopus</taxon>
    </lineage>
</organism>
<dbReference type="GO" id="GO:1990269">
    <property type="term" value="F:RNA polymerase II C-terminal domain phosphoserine binding"/>
    <property type="evidence" value="ECO:0007669"/>
    <property type="project" value="TreeGrafter"/>
</dbReference>
<feature type="domain" description="Elongation factor 1 beta central acidic region eukaryote" evidence="2">
    <location>
        <begin position="342"/>
        <end position="368"/>
    </location>
</feature>
<dbReference type="InterPro" id="IPR007149">
    <property type="entry name" value="Leo1"/>
</dbReference>
<sequence>MSSQEEPTADQDFGDLFGSEEEASDIDDGRSNSPQPNHSTTQDNLFGSDEESEPESRQNLNRHVSLDEEQEEQVEEEQSDEDSRYPEYSSQHRKKEIVEVALQMPQLPLPYGDNHKYYLAKLPRFLDYEVDPFVPEEFQVKVEEGLTPAQEQEAIREQVESTIRWRRTMNKEGEQTLQSNAHLVEWEDGKVSLMLGDECFDVGSKPVVPEEHVFLLAHQTESGALESQVEFTEHMTFRPSGLSSQTHRHITAQIADRQVKKNKTKMYFTEKDPELVKQELEMQENERLKAQRKLEMQQKKADMRYGEGMSRRRDQYEYDYDTGADYAYRQASRAQDRYEEDFVVDDDEYDEEEERMREDRLAQVKRAGMDRYKRSHDVEEEDDEDYGDEDDEEDEEIVVRRAKRNRVASDDDDDE</sequence>
<feature type="compositionally biased region" description="Basic and acidic residues" evidence="1">
    <location>
        <begin position="354"/>
        <end position="377"/>
    </location>
</feature>
<dbReference type="Proteomes" id="UP000242414">
    <property type="component" value="Unassembled WGS sequence"/>
</dbReference>
<dbReference type="GO" id="GO:0006368">
    <property type="term" value="P:transcription elongation by RNA polymerase II"/>
    <property type="evidence" value="ECO:0007669"/>
    <property type="project" value="InterPro"/>
</dbReference>
<feature type="compositionally biased region" description="Polar residues" evidence="1">
    <location>
        <begin position="31"/>
        <end position="45"/>
    </location>
</feature>
<feature type="domain" description="Elongation factor 1 beta central acidic region eukaryote" evidence="2">
    <location>
        <begin position="45"/>
        <end position="73"/>
    </location>
</feature>
<dbReference type="OrthoDB" id="20844at2759"/>
<dbReference type="PANTHER" id="PTHR23146">
    <property type="entry name" value="LEO1 PROTEIN"/>
    <property type="match status" value="1"/>
</dbReference>
<accession>A0A1X0QSS9</accession>
<feature type="compositionally biased region" description="Acidic residues" evidence="1">
    <location>
        <begin position="67"/>
        <end position="80"/>
    </location>
</feature>
<reference evidence="3" key="1">
    <citation type="journal article" date="2016" name="Proc. Natl. Acad. Sci. U.S.A.">
        <title>Lipid metabolic changes in an early divergent fungus govern the establishment of a mutualistic symbiosis with endobacteria.</title>
        <authorList>
            <person name="Lastovetsky O.A."/>
            <person name="Gaspar M.L."/>
            <person name="Mondo S.J."/>
            <person name="LaButti K.M."/>
            <person name="Sandor L."/>
            <person name="Grigoriev I.V."/>
            <person name="Henry S.A."/>
            <person name="Pawlowska T.E."/>
        </authorList>
    </citation>
    <scope>NUCLEOTIDE SEQUENCE [LARGE SCALE GENOMIC DNA]</scope>
    <source>
        <strain evidence="3">ATCC 52814</strain>
    </source>
</reference>
<feature type="compositionally biased region" description="Acidic residues" evidence="1">
    <location>
        <begin position="7"/>
        <end position="26"/>
    </location>
</feature>
<dbReference type="EMBL" id="KV922032">
    <property type="protein sequence ID" value="ORE02799.1"/>
    <property type="molecule type" value="Genomic_DNA"/>
</dbReference>
<dbReference type="InterPro" id="IPR018940">
    <property type="entry name" value="EF-1_beta_acid_region_euk"/>
</dbReference>
<dbReference type="AlphaFoldDB" id="A0A1X0QSS9"/>
<feature type="compositionally biased region" description="Acidic residues" evidence="1">
    <location>
        <begin position="338"/>
        <end position="353"/>
    </location>
</feature>
<dbReference type="PANTHER" id="PTHR23146:SF0">
    <property type="entry name" value="RNA POLYMERASE-ASSOCIATED PROTEIN LEO1"/>
    <property type="match status" value="1"/>
</dbReference>
<feature type="domain" description="Elongation factor 1 beta central acidic region eukaryote" evidence="2">
    <location>
        <begin position="16"/>
        <end position="43"/>
    </location>
</feature>
<gene>
    <name evidence="3" type="ORF">BCV72DRAFT_308816</name>
</gene>
<name>A0A1X0QSS9_RHIZD</name>
<protein>
    <submittedName>
        <fullName evidence="3">Leo1-like protein</fullName>
    </submittedName>
</protein>
<evidence type="ECO:0000256" key="1">
    <source>
        <dbReference type="SAM" id="MobiDB-lite"/>
    </source>
</evidence>
<evidence type="ECO:0000313" key="3">
    <source>
        <dbReference type="EMBL" id="ORE02799.1"/>
    </source>
</evidence>
<feature type="region of interest" description="Disordered" evidence="1">
    <location>
        <begin position="331"/>
        <end position="415"/>
    </location>
</feature>